<dbReference type="HAMAP" id="MF_01297">
    <property type="entry name" value="nitrobindin"/>
    <property type="match status" value="1"/>
</dbReference>
<dbReference type="InterPro" id="IPR022939">
    <property type="entry name" value="Nb(III)_bact/plant"/>
</dbReference>
<dbReference type="PANTHER" id="PTHR15854:SF4">
    <property type="entry name" value="PEROXYNITRITE ISOMERASE THAP4"/>
    <property type="match status" value="1"/>
</dbReference>
<keyword evidence="1" id="KW-0349">Heme</keyword>
<keyword evidence="1" id="KW-0408">Iron</keyword>
<evidence type="ECO:0000259" key="2">
    <source>
        <dbReference type="Pfam" id="PF08768"/>
    </source>
</evidence>
<dbReference type="STRING" id="686624.SAMN04488242_1048"/>
<sequence length="156" mass="17060">MALHAGLQPVAALIGTWEGDGFGRYPTIEDFSYREQLTFTDIGKPFLHYAQRTWAPDGRPLHVETGYLRIPGDGRAEFVIAQPTGQTELAEGRVVVGESVELLLEGRIQNSASAKQVDATARTYRLSGDALSTTFDMAAVGQPMGRHLQSELRRTG</sequence>
<dbReference type="OrthoDB" id="4804006at2"/>
<dbReference type="InterPro" id="IPR045165">
    <property type="entry name" value="Nitrobindin"/>
</dbReference>
<dbReference type="Gene3D" id="2.40.128.20">
    <property type="match status" value="1"/>
</dbReference>
<keyword evidence="4" id="KW-1185">Reference proteome</keyword>
<keyword evidence="1" id="KW-0479">Metal-binding</keyword>
<dbReference type="EC" id="5.99.-.-" evidence="1"/>
<evidence type="ECO:0000313" key="3">
    <source>
        <dbReference type="EMBL" id="SDL32803.1"/>
    </source>
</evidence>
<comment type="pathway">
    <text evidence="1">Nitrogen metabolism.</text>
</comment>
<comment type="catalytic activity">
    <reaction evidence="1">
        <text>peroxynitrite = nitrate</text>
        <dbReference type="Rhea" id="RHEA:63116"/>
        <dbReference type="ChEBI" id="CHEBI:17632"/>
        <dbReference type="ChEBI" id="CHEBI:25941"/>
    </reaction>
</comment>
<dbReference type="AlphaFoldDB" id="A0A1G9J6H4"/>
<dbReference type="SUPFAM" id="SSF50814">
    <property type="entry name" value="Lipocalins"/>
    <property type="match status" value="1"/>
</dbReference>
<name>A0A1G9J6H4_9ACTN</name>
<evidence type="ECO:0000313" key="4">
    <source>
        <dbReference type="Proteomes" id="UP000199475"/>
    </source>
</evidence>
<feature type="binding site" description="axial binding residue" evidence="1">
    <location>
        <position position="147"/>
    </location>
    <ligand>
        <name>heme b</name>
        <dbReference type="ChEBI" id="CHEBI:60344"/>
    </ligand>
    <ligandPart>
        <name>Fe</name>
        <dbReference type="ChEBI" id="CHEBI:18248"/>
    </ligandPart>
</feature>
<gene>
    <name evidence="3" type="ORF">SAMN04488242_1048</name>
</gene>
<comment type="cofactor">
    <cofactor evidence="1">
        <name>heme b</name>
        <dbReference type="ChEBI" id="CHEBI:60344"/>
    </cofactor>
    <text evidence="1">Binds 1 heme b group per subunit, that coordinates a highly solvent-exposed Fe(III) atom.</text>
</comment>
<dbReference type="Proteomes" id="UP000199475">
    <property type="component" value="Unassembled WGS sequence"/>
</dbReference>
<comment type="similarity">
    <text evidence="1">Belongs to the nitrobindin family.</text>
</comment>
<accession>A0A1G9J6H4</accession>
<comment type="function">
    <text evidence="1">Heme-binding protein able to scavenge peroxynitrite and to protect free L-tyrosine against peroxynitrite-mediated nitration, by acting as a peroxynitrite isomerase that converts peroxynitrite to nitrate. Therefore, this protein likely plays a role in peroxynitrite sensing and in the detoxification of reactive nitrogen and oxygen species (RNS and ROS, respectively). Is able to bind nitric oxide (NO) in vitro, but may act as a sensor of peroxynitrite levels in vivo.</text>
</comment>
<reference evidence="3 4" key="1">
    <citation type="submission" date="2016-10" db="EMBL/GenBank/DDBJ databases">
        <authorList>
            <person name="de Groot N.N."/>
        </authorList>
    </citation>
    <scope>NUCLEOTIDE SEQUENCE [LARGE SCALE GENOMIC DNA]</scope>
    <source>
        <strain evidence="3 4">CGMCC 1.9159</strain>
    </source>
</reference>
<dbReference type="GO" id="GO:0020037">
    <property type="term" value="F:heme binding"/>
    <property type="evidence" value="ECO:0007669"/>
    <property type="project" value="UniProtKB-UniRule"/>
</dbReference>
<dbReference type="InterPro" id="IPR012674">
    <property type="entry name" value="Calycin"/>
</dbReference>
<dbReference type="RefSeq" id="WP_093249660.1">
    <property type="nucleotide sequence ID" value="NZ_FNGP01000002.1"/>
</dbReference>
<dbReference type="InterPro" id="IPR014878">
    <property type="entry name" value="THAP4-like_heme-bd"/>
</dbReference>
<evidence type="ECO:0000256" key="1">
    <source>
        <dbReference type="HAMAP-Rule" id="MF_01297"/>
    </source>
</evidence>
<dbReference type="CDD" id="cd07828">
    <property type="entry name" value="lipocalin_heme-bd-THAP4-like"/>
    <property type="match status" value="1"/>
</dbReference>
<protein>
    <recommendedName>
        <fullName evidence="1">Peroxynitrite isomerase</fullName>
        <ecNumber evidence="1">5.99.-.-</ecNumber>
    </recommendedName>
    <alternativeName>
        <fullName evidence="1">Ferric nitrobindin</fullName>
        <shortName evidence="1">Nb(III)</shortName>
    </alternativeName>
</protein>
<comment type="domain">
    <text evidence="1">Forms a 10-stranded antiparallel beta-barrel structure able to accommodate a hydrophobic ligand in its interior. In fact, this fold hosts the heme group, which is located in a wide surface cleft.</text>
</comment>
<dbReference type="GO" id="GO:0062213">
    <property type="term" value="F:peroxynitrite isomerase activity"/>
    <property type="evidence" value="ECO:0007669"/>
    <property type="project" value="UniProtKB-UniRule"/>
</dbReference>
<proteinExistence type="inferred from homology"/>
<dbReference type="GO" id="GO:0046872">
    <property type="term" value="F:metal ion binding"/>
    <property type="evidence" value="ECO:0007669"/>
    <property type="project" value="UniProtKB-KW"/>
</dbReference>
<feature type="binding site" evidence="1">
    <location>
        <position position="115"/>
    </location>
    <ligand>
        <name>heme b</name>
        <dbReference type="ChEBI" id="CHEBI:60344"/>
    </ligand>
</feature>
<dbReference type="PANTHER" id="PTHR15854">
    <property type="entry name" value="THAP4 PROTEIN"/>
    <property type="match status" value="1"/>
</dbReference>
<feature type="short sequence motif" description="GXWXGXG" evidence="1">
    <location>
        <begin position="15"/>
        <end position="21"/>
    </location>
</feature>
<organism evidence="3 4">
    <name type="scientific">Tessaracoccus oleiagri</name>
    <dbReference type="NCBI Taxonomy" id="686624"/>
    <lineage>
        <taxon>Bacteria</taxon>
        <taxon>Bacillati</taxon>
        <taxon>Actinomycetota</taxon>
        <taxon>Actinomycetes</taxon>
        <taxon>Propionibacteriales</taxon>
        <taxon>Propionibacteriaceae</taxon>
        <taxon>Tessaracoccus</taxon>
    </lineage>
</organism>
<feature type="domain" description="THAP4-like heme-binding" evidence="2">
    <location>
        <begin position="7"/>
        <end position="154"/>
    </location>
</feature>
<feature type="binding site" evidence="1">
    <location>
        <position position="27"/>
    </location>
    <ligand>
        <name>heme b</name>
        <dbReference type="ChEBI" id="CHEBI:60344"/>
    </ligand>
</feature>
<dbReference type="Pfam" id="PF08768">
    <property type="entry name" value="THAP4_heme-bd"/>
    <property type="match status" value="1"/>
</dbReference>
<keyword evidence="1" id="KW-0413">Isomerase</keyword>
<dbReference type="EMBL" id="FNGP01000002">
    <property type="protein sequence ID" value="SDL32803.1"/>
    <property type="molecule type" value="Genomic_DNA"/>
</dbReference>